<dbReference type="Gene3D" id="3.40.50.150">
    <property type="entry name" value="Vaccinia Virus protein VP39"/>
    <property type="match status" value="1"/>
</dbReference>
<feature type="binding site" evidence="6">
    <location>
        <position position="76"/>
    </location>
    <ligand>
        <name>S-adenosyl-L-methionine</name>
        <dbReference type="ChEBI" id="CHEBI:59789"/>
    </ligand>
</feature>
<evidence type="ECO:0000256" key="2">
    <source>
        <dbReference type="ARBA" id="ARBA00022552"/>
    </source>
</evidence>
<evidence type="ECO:0000256" key="3">
    <source>
        <dbReference type="ARBA" id="ARBA00022603"/>
    </source>
</evidence>
<dbReference type="KEGG" id="snan:I6N98_18455"/>
<comment type="subcellular location">
    <subcellularLocation>
        <location evidence="6">Cytoplasm</location>
    </subcellularLocation>
</comment>
<dbReference type="InterPro" id="IPR029063">
    <property type="entry name" value="SAM-dependent_MTases_sf"/>
</dbReference>
<evidence type="ECO:0000256" key="5">
    <source>
        <dbReference type="ARBA" id="ARBA00022691"/>
    </source>
</evidence>
<sequence>MAALEDSLDQGLRALGLEISAAQRDGLLAYLDLLQRWNRAYNLTAVRDPLEMVTRHLLDSLSIAPHISGQRFLDVGTGAGLPGIPLAILFPQRRFELLDSNGKKTRFLIDARQRLGLNNVVVHSTRVEALSDEVGFDGILSRAFASLADMVAGCQHLLAEGGKMYAMKGQYPEQELSHLPKRFIVEGCHSLHVPGIDEARHLLVLSHSDTGSP</sequence>
<feature type="binding site" evidence="6">
    <location>
        <begin position="127"/>
        <end position="128"/>
    </location>
    <ligand>
        <name>S-adenosyl-L-methionine</name>
        <dbReference type="ChEBI" id="CHEBI:59789"/>
    </ligand>
</feature>
<accession>A0A7T4UQ17</accession>
<keyword evidence="8" id="KW-1185">Reference proteome</keyword>
<dbReference type="Proteomes" id="UP000596063">
    <property type="component" value="Chromosome"/>
</dbReference>
<dbReference type="RefSeq" id="WP_198569785.1">
    <property type="nucleotide sequence ID" value="NZ_CP066167.1"/>
</dbReference>
<name>A0A7T4UQ17_9GAMM</name>
<evidence type="ECO:0000256" key="1">
    <source>
        <dbReference type="ARBA" id="ARBA00022490"/>
    </source>
</evidence>
<keyword evidence="5 6" id="KW-0949">S-adenosyl-L-methionine</keyword>
<dbReference type="HAMAP" id="MF_00074">
    <property type="entry name" value="16SrRNA_methyltr_G"/>
    <property type="match status" value="1"/>
</dbReference>
<evidence type="ECO:0000313" key="7">
    <source>
        <dbReference type="EMBL" id="QQD18288.1"/>
    </source>
</evidence>
<proteinExistence type="inferred from homology"/>
<feature type="binding site" evidence="6">
    <location>
        <position position="142"/>
    </location>
    <ligand>
        <name>S-adenosyl-L-methionine</name>
        <dbReference type="ChEBI" id="CHEBI:59789"/>
    </ligand>
</feature>
<dbReference type="CDD" id="cd02440">
    <property type="entry name" value="AdoMet_MTases"/>
    <property type="match status" value="1"/>
</dbReference>
<evidence type="ECO:0000256" key="4">
    <source>
        <dbReference type="ARBA" id="ARBA00022679"/>
    </source>
</evidence>
<keyword evidence="4 6" id="KW-0808">Transferase</keyword>
<dbReference type="PIRSF" id="PIRSF003078">
    <property type="entry name" value="GidB"/>
    <property type="match status" value="1"/>
</dbReference>
<dbReference type="SUPFAM" id="SSF53335">
    <property type="entry name" value="S-adenosyl-L-methionine-dependent methyltransferases"/>
    <property type="match status" value="1"/>
</dbReference>
<protein>
    <recommendedName>
        <fullName evidence="6">Ribosomal RNA small subunit methyltransferase G</fullName>
        <ecNumber evidence="6">2.1.1.170</ecNumber>
    </recommendedName>
    <alternativeName>
        <fullName evidence="6">16S rRNA 7-methylguanosine methyltransferase</fullName>
        <shortName evidence="6">16S rRNA m7G methyltransferase</shortName>
    </alternativeName>
</protein>
<comment type="catalytic activity">
    <reaction evidence="6">
        <text>guanosine(527) in 16S rRNA + S-adenosyl-L-methionine = N(7)-methylguanosine(527) in 16S rRNA + S-adenosyl-L-homocysteine</text>
        <dbReference type="Rhea" id="RHEA:42732"/>
        <dbReference type="Rhea" id="RHEA-COMP:10209"/>
        <dbReference type="Rhea" id="RHEA-COMP:10210"/>
        <dbReference type="ChEBI" id="CHEBI:57856"/>
        <dbReference type="ChEBI" id="CHEBI:59789"/>
        <dbReference type="ChEBI" id="CHEBI:74269"/>
        <dbReference type="ChEBI" id="CHEBI:74480"/>
        <dbReference type="EC" id="2.1.1.170"/>
    </reaction>
</comment>
<dbReference type="InterPro" id="IPR003682">
    <property type="entry name" value="rRNA_ssu_MeTfrase_G"/>
</dbReference>
<keyword evidence="1 6" id="KW-0963">Cytoplasm</keyword>
<dbReference type="Pfam" id="PF02527">
    <property type="entry name" value="GidB"/>
    <property type="match status" value="1"/>
</dbReference>
<gene>
    <name evidence="6 7" type="primary">rsmG</name>
    <name evidence="7" type="ORF">I6N98_18455</name>
</gene>
<evidence type="ECO:0000313" key="8">
    <source>
        <dbReference type="Proteomes" id="UP000596063"/>
    </source>
</evidence>
<dbReference type="EC" id="2.1.1.170" evidence="6"/>
<dbReference type="GO" id="GO:0070043">
    <property type="term" value="F:rRNA (guanine-N7-)-methyltransferase activity"/>
    <property type="evidence" value="ECO:0007669"/>
    <property type="project" value="UniProtKB-UniRule"/>
</dbReference>
<dbReference type="AlphaFoldDB" id="A0A7T4UQ17"/>
<evidence type="ECO:0000256" key="6">
    <source>
        <dbReference type="HAMAP-Rule" id="MF_00074"/>
    </source>
</evidence>
<dbReference type="EMBL" id="CP066167">
    <property type="protein sequence ID" value="QQD18288.1"/>
    <property type="molecule type" value="Genomic_DNA"/>
</dbReference>
<dbReference type="PANTHER" id="PTHR31760:SF0">
    <property type="entry name" value="S-ADENOSYL-L-METHIONINE-DEPENDENT METHYLTRANSFERASES SUPERFAMILY PROTEIN"/>
    <property type="match status" value="1"/>
</dbReference>
<feature type="binding site" evidence="6">
    <location>
        <position position="81"/>
    </location>
    <ligand>
        <name>S-adenosyl-L-methionine</name>
        <dbReference type="ChEBI" id="CHEBI:59789"/>
    </ligand>
</feature>
<dbReference type="NCBIfam" id="TIGR00138">
    <property type="entry name" value="rsmG_gidB"/>
    <property type="match status" value="1"/>
</dbReference>
<comment type="similarity">
    <text evidence="6">Belongs to the methyltransferase superfamily. RNA methyltransferase RsmG family.</text>
</comment>
<keyword evidence="2 6" id="KW-0698">rRNA processing</keyword>
<organism evidence="7 8">
    <name type="scientific">Spongiibacter nanhainus</name>
    <dbReference type="NCBI Taxonomy" id="2794344"/>
    <lineage>
        <taxon>Bacteria</taxon>
        <taxon>Pseudomonadati</taxon>
        <taxon>Pseudomonadota</taxon>
        <taxon>Gammaproteobacteria</taxon>
        <taxon>Cellvibrionales</taxon>
        <taxon>Spongiibacteraceae</taxon>
        <taxon>Spongiibacter</taxon>
    </lineage>
</organism>
<comment type="caution">
    <text evidence="6">Lacks conserved residue(s) required for the propagation of feature annotation.</text>
</comment>
<reference evidence="7 8" key="1">
    <citation type="submission" date="2020-12" db="EMBL/GenBank/DDBJ databases">
        <authorList>
            <person name="Shan Y."/>
        </authorList>
    </citation>
    <scope>NUCLEOTIDE SEQUENCE [LARGE SCALE GENOMIC DNA]</scope>
    <source>
        <strain evidence="8">csc3.9</strain>
    </source>
</reference>
<dbReference type="PANTHER" id="PTHR31760">
    <property type="entry name" value="S-ADENOSYL-L-METHIONINE-DEPENDENT METHYLTRANSFERASES SUPERFAMILY PROTEIN"/>
    <property type="match status" value="1"/>
</dbReference>
<dbReference type="GO" id="GO:0005829">
    <property type="term" value="C:cytosol"/>
    <property type="evidence" value="ECO:0007669"/>
    <property type="project" value="TreeGrafter"/>
</dbReference>
<comment type="function">
    <text evidence="6">Specifically methylates the N7 position of guanine in position 527 of 16S rRNA.</text>
</comment>
<keyword evidence="3 6" id="KW-0489">Methyltransferase</keyword>